<feature type="region of interest" description="Disordered" evidence="1">
    <location>
        <begin position="1"/>
        <end position="25"/>
    </location>
</feature>
<keyword evidence="4" id="KW-1185">Reference proteome</keyword>
<comment type="caution">
    <text evidence="3">The sequence shown here is derived from an EMBL/GenBank/DDBJ whole genome shotgun (WGS) entry which is preliminary data.</text>
</comment>
<feature type="non-terminal residue" evidence="3">
    <location>
        <position position="1"/>
    </location>
</feature>
<accession>A0A7L0CFZ1</accession>
<keyword evidence="2" id="KW-0472">Membrane</keyword>
<evidence type="ECO:0000256" key="1">
    <source>
        <dbReference type="SAM" id="MobiDB-lite"/>
    </source>
</evidence>
<evidence type="ECO:0000313" key="4">
    <source>
        <dbReference type="Proteomes" id="UP000519115"/>
    </source>
</evidence>
<reference evidence="3 4" key="1">
    <citation type="submission" date="2019-09" db="EMBL/GenBank/DDBJ databases">
        <title>Bird 10,000 Genomes (B10K) Project - Family phase.</title>
        <authorList>
            <person name="Zhang G."/>
        </authorList>
    </citation>
    <scope>NUCLEOTIDE SEQUENCE [LARGE SCALE GENOMIC DNA]</scope>
    <source>
        <strain evidence="3">B10K-DU-007-42</strain>
        <tissue evidence="3">Muscle</tissue>
    </source>
</reference>
<dbReference type="AlphaFoldDB" id="A0A7L0CFZ1"/>
<feature type="compositionally biased region" description="Low complexity" evidence="1">
    <location>
        <begin position="1"/>
        <end position="11"/>
    </location>
</feature>
<organism evidence="3 4">
    <name type="scientific">Spizaetus tyrannus</name>
    <name type="common">black hawk-eagle</name>
    <dbReference type="NCBI Taxonomy" id="252798"/>
    <lineage>
        <taxon>Eukaryota</taxon>
        <taxon>Metazoa</taxon>
        <taxon>Chordata</taxon>
        <taxon>Craniata</taxon>
        <taxon>Vertebrata</taxon>
        <taxon>Euteleostomi</taxon>
        <taxon>Archelosauria</taxon>
        <taxon>Archosauria</taxon>
        <taxon>Dinosauria</taxon>
        <taxon>Saurischia</taxon>
        <taxon>Theropoda</taxon>
        <taxon>Coelurosauria</taxon>
        <taxon>Aves</taxon>
        <taxon>Neognathae</taxon>
        <taxon>Neoaves</taxon>
        <taxon>Telluraves</taxon>
        <taxon>Accipitrimorphae</taxon>
        <taxon>Accipitriformes</taxon>
        <taxon>Accipitridae</taxon>
        <taxon>Accipitrinae</taxon>
        <taxon>Spizaetus</taxon>
    </lineage>
</organism>
<evidence type="ECO:0000313" key="3">
    <source>
        <dbReference type="EMBL" id="NXJ58574.1"/>
    </source>
</evidence>
<keyword evidence="2" id="KW-0812">Transmembrane</keyword>
<name>A0A7L0CFZ1_9AVES</name>
<evidence type="ECO:0000256" key="2">
    <source>
        <dbReference type="SAM" id="Phobius"/>
    </source>
</evidence>
<gene>
    <name evidence="3" type="primary">Slc12a6_1</name>
    <name evidence="3" type="ORF">SPITYR_R15861</name>
</gene>
<dbReference type="EMBL" id="VXAF01001752">
    <property type="protein sequence ID" value="NXJ58574.1"/>
    <property type="molecule type" value="Genomic_DNA"/>
</dbReference>
<feature type="transmembrane region" description="Helical" evidence="2">
    <location>
        <begin position="86"/>
        <end position="106"/>
    </location>
</feature>
<keyword evidence="2" id="KW-1133">Transmembrane helix</keyword>
<feature type="non-terminal residue" evidence="3">
    <location>
        <position position="113"/>
    </location>
</feature>
<protein>
    <submittedName>
        <fullName evidence="3">S12A6 protein</fullName>
    </submittedName>
</protein>
<proteinExistence type="predicted"/>
<sequence>PSSLGAPSLAPARPPLSPQEELATRPRVPALLRRIAPYSALSPDSDDGRVPRRLLGTLRGVAGPSLQTLLGLVLVLRLPWVVGTGGVLQVSAIGLLLGACVSGAGGRRSRAGG</sequence>
<dbReference type="Proteomes" id="UP000519115">
    <property type="component" value="Unassembled WGS sequence"/>
</dbReference>